<dbReference type="InterPro" id="IPR058624">
    <property type="entry name" value="MdtA-like_HH"/>
</dbReference>
<dbReference type="Gene3D" id="2.40.50.100">
    <property type="match status" value="1"/>
</dbReference>
<evidence type="ECO:0000259" key="6">
    <source>
        <dbReference type="Pfam" id="PF25944"/>
    </source>
</evidence>
<organism evidence="8 9">
    <name type="scientific">Lelliottia aquatilis</name>
    <dbReference type="NCBI Taxonomy" id="2080838"/>
    <lineage>
        <taxon>Bacteria</taxon>
        <taxon>Pseudomonadati</taxon>
        <taxon>Pseudomonadota</taxon>
        <taxon>Gammaproteobacteria</taxon>
        <taxon>Enterobacterales</taxon>
        <taxon>Enterobacteriaceae</taxon>
        <taxon>Lelliottia</taxon>
    </lineage>
</organism>
<dbReference type="Pfam" id="PF25876">
    <property type="entry name" value="HH_MFP_RND"/>
    <property type="match status" value="1"/>
</dbReference>
<dbReference type="InterPro" id="IPR006143">
    <property type="entry name" value="RND_pump_MFP"/>
</dbReference>
<evidence type="ECO:0000256" key="3">
    <source>
        <dbReference type="SAM" id="SignalP"/>
    </source>
</evidence>
<dbReference type="Pfam" id="PF25967">
    <property type="entry name" value="RND-MFP_C"/>
    <property type="match status" value="1"/>
</dbReference>
<dbReference type="Proteomes" id="UP000237025">
    <property type="component" value="Unassembled WGS sequence"/>
</dbReference>
<evidence type="ECO:0000256" key="1">
    <source>
        <dbReference type="ARBA" id="ARBA00004519"/>
    </source>
</evidence>
<feature type="domain" description="Multidrug resistance protein MdtA-like barrel-sandwich hybrid" evidence="5">
    <location>
        <begin position="62"/>
        <end position="205"/>
    </location>
</feature>
<proteinExistence type="inferred from homology"/>
<comment type="subcellular location">
    <subcellularLocation>
        <location evidence="1">Cell inner membrane</location>
        <topology evidence="1">Lipid-anchor</topology>
    </subcellularLocation>
</comment>
<feature type="domain" description="Multidrug resistance protein MdtA-like beta-barrel" evidence="6">
    <location>
        <begin position="209"/>
        <end position="294"/>
    </location>
</feature>
<evidence type="ECO:0000259" key="5">
    <source>
        <dbReference type="Pfam" id="PF25917"/>
    </source>
</evidence>
<dbReference type="Gene3D" id="2.40.420.20">
    <property type="match status" value="1"/>
</dbReference>
<dbReference type="Pfam" id="PF25944">
    <property type="entry name" value="Beta-barrel_RND"/>
    <property type="match status" value="1"/>
</dbReference>
<comment type="similarity">
    <text evidence="2">Belongs to the membrane fusion protein (MFP) (TC 8.A.1) family.</text>
</comment>
<dbReference type="InterPro" id="IPR058626">
    <property type="entry name" value="MdtA-like_b-barrel"/>
</dbReference>
<evidence type="ECO:0000256" key="2">
    <source>
        <dbReference type="ARBA" id="ARBA00009477"/>
    </source>
</evidence>
<feature type="domain" description="Multidrug resistance protein MdtA-like C-terminal permuted SH3" evidence="7">
    <location>
        <begin position="298"/>
        <end position="360"/>
    </location>
</feature>
<dbReference type="Gene3D" id="1.10.287.470">
    <property type="entry name" value="Helix hairpin bin"/>
    <property type="match status" value="1"/>
</dbReference>
<keyword evidence="3" id="KW-0732">Signal</keyword>
<reference evidence="8 9" key="1">
    <citation type="submission" date="2018-02" db="EMBL/GenBank/DDBJ databases">
        <title>Lelliotia aquatilis sp. nov., isolated from drinking water.</title>
        <authorList>
            <person name="Kaempfer P."/>
            <person name="Glaeser S."/>
            <person name="Exner M."/>
            <person name="Doijad S."/>
            <person name="Chakraborty T."/>
        </authorList>
    </citation>
    <scope>NUCLEOTIDE SEQUENCE [LARGE SCALE GENOMIC DNA]</scope>
    <source>
        <strain evidence="8 9">6331-17</strain>
    </source>
</reference>
<dbReference type="PANTHER" id="PTHR30158:SF21">
    <property type="entry name" value="MULTIDRUG EXPORT PROTEIN ACRE"/>
    <property type="match status" value="1"/>
</dbReference>
<evidence type="ECO:0000259" key="4">
    <source>
        <dbReference type="Pfam" id="PF25876"/>
    </source>
</evidence>
<dbReference type="PROSITE" id="PS51257">
    <property type="entry name" value="PROKAR_LIPOPROTEIN"/>
    <property type="match status" value="1"/>
</dbReference>
<sequence length="379" mass="40214">MTKHFRLLPLSGFIVCSALLAGCDGSDNSQHSTQAPQVTVYVVKSAPLAVTTELPGRTDAFRVAEVRPQVNGIVLRRNFIEGSDVKAGDSLYQIDPATYQAAYDSAKGDLGKAEAAANIAHLTVKRYVPLVGTQYVSRQEYDQAVADARQADASVIAAQAGVETARINLAYTKVSSPINGRIGKSSVTEGALVTNGQSSALATVQQLDPIYVDVTQSSNDFMQLKQSSLQKGDGTSSVQLLMENGQPYPQKGTLQFSDVTVDESTGSITLRAVFPNPQHMLLPGMFVRARIDEGVQPNAILVPQQGVTRTPRGDATVLVVNAKEQVEMRSVVAPQAIGDRWLITDGLKEGDRVIVSGLQKAHPGATVVATPDSAAAKAS</sequence>
<feature type="signal peptide" evidence="3">
    <location>
        <begin position="1"/>
        <end position="21"/>
    </location>
</feature>
<keyword evidence="9" id="KW-1185">Reference proteome</keyword>
<feature type="domain" description="Multidrug resistance protein MdtA-like alpha-helical hairpin" evidence="4">
    <location>
        <begin position="103"/>
        <end position="172"/>
    </location>
</feature>
<protein>
    <submittedName>
        <fullName evidence="8">Efflux RND transporter periplasmic adaptor subunit</fullName>
    </submittedName>
</protein>
<name>A0ABX5A4K9_9ENTR</name>
<evidence type="ECO:0000259" key="7">
    <source>
        <dbReference type="Pfam" id="PF25967"/>
    </source>
</evidence>
<gene>
    <name evidence="8" type="ORF">C3712_02820</name>
</gene>
<evidence type="ECO:0000313" key="9">
    <source>
        <dbReference type="Proteomes" id="UP000237025"/>
    </source>
</evidence>
<dbReference type="Pfam" id="PF25917">
    <property type="entry name" value="BSH_RND"/>
    <property type="match status" value="1"/>
</dbReference>
<accession>A0ABX5A4K9</accession>
<dbReference type="SUPFAM" id="SSF111369">
    <property type="entry name" value="HlyD-like secretion proteins"/>
    <property type="match status" value="1"/>
</dbReference>
<evidence type="ECO:0000313" key="8">
    <source>
        <dbReference type="EMBL" id="POZ25679.1"/>
    </source>
</evidence>
<dbReference type="Gene3D" id="2.40.30.170">
    <property type="match status" value="1"/>
</dbReference>
<dbReference type="PANTHER" id="PTHR30158">
    <property type="entry name" value="ACRA/E-RELATED COMPONENT OF DRUG EFFLUX TRANSPORTER"/>
    <property type="match status" value="1"/>
</dbReference>
<dbReference type="InterPro" id="IPR058627">
    <property type="entry name" value="MdtA-like_C"/>
</dbReference>
<dbReference type="RefSeq" id="WP_095283644.1">
    <property type="nucleotide sequence ID" value="NZ_JAENMQ010000009.1"/>
</dbReference>
<dbReference type="InterPro" id="IPR058625">
    <property type="entry name" value="MdtA-like_BSH"/>
</dbReference>
<dbReference type="NCBIfam" id="TIGR01730">
    <property type="entry name" value="RND_mfp"/>
    <property type="match status" value="1"/>
</dbReference>
<comment type="caution">
    <text evidence="8">The sequence shown here is derived from an EMBL/GenBank/DDBJ whole genome shotgun (WGS) entry which is preliminary data.</text>
</comment>
<dbReference type="EMBL" id="PQVW01000002">
    <property type="protein sequence ID" value="POZ25679.1"/>
    <property type="molecule type" value="Genomic_DNA"/>
</dbReference>
<feature type="chain" id="PRO_5045501276" evidence="3">
    <location>
        <begin position="22"/>
        <end position="379"/>
    </location>
</feature>